<dbReference type="InterPro" id="IPR019500">
    <property type="entry name" value="Pep_S46"/>
</dbReference>
<dbReference type="GO" id="GO:0070009">
    <property type="term" value="F:serine-type aminopeptidase activity"/>
    <property type="evidence" value="ECO:0007669"/>
    <property type="project" value="UniProtKB-UniRule"/>
</dbReference>
<comment type="function">
    <text evidence="6">Catalyzes the removal of dipeptides from the N-terminus of oligopeptides.</text>
</comment>
<evidence type="ECO:0000313" key="7">
    <source>
        <dbReference type="EMBL" id="AXA83589.1"/>
    </source>
</evidence>
<dbReference type="SUPFAM" id="SSF50494">
    <property type="entry name" value="Trypsin-like serine proteases"/>
    <property type="match status" value="1"/>
</dbReference>
<evidence type="ECO:0000256" key="2">
    <source>
        <dbReference type="ARBA" id="ARBA00022438"/>
    </source>
</evidence>
<dbReference type="GO" id="GO:0043171">
    <property type="term" value="P:peptide catabolic process"/>
    <property type="evidence" value="ECO:0007669"/>
    <property type="project" value="UniProtKB-UniRule"/>
</dbReference>
<dbReference type="FunFam" id="2.40.10.10:FF:000102">
    <property type="entry name" value="Dipeptidyl-peptidase 7"/>
    <property type="match status" value="1"/>
</dbReference>
<keyword evidence="8" id="KW-1185">Reference proteome</keyword>
<dbReference type="OrthoDB" id="9805367at2"/>
<evidence type="ECO:0000256" key="5">
    <source>
        <dbReference type="ARBA" id="ARBA00022801"/>
    </source>
</evidence>
<dbReference type="GO" id="GO:0008239">
    <property type="term" value="F:dipeptidyl-peptidase activity"/>
    <property type="evidence" value="ECO:0007669"/>
    <property type="project" value="UniProtKB-UniRule"/>
</dbReference>
<dbReference type="RefSeq" id="WP_112925808.1">
    <property type="nucleotide sequence ID" value="NZ_CP029556.1"/>
</dbReference>
<evidence type="ECO:0000256" key="4">
    <source>
        <dbReference type="ARBA" id="ARBA00022729"/>
    </source>
</evidence>
<keyword evidence="6" id="KW-0720">Serine protease</keyword>
<keyword evidence="4" id="KW-0732">Signal</keyword>
<keyword evidence="3 6" id="KW-0645">Protease</keyword>
<evidence type="ECO:0000256" key="1">
    <source>
        <dbReference type="ARBA" id="ARBA00010491"/>
    </source>
</evidence>
<name>A0A344J3H9_9GAMM</name>
<accession>A0A344J3H9</accession>
<protein>
    <recommendedName>
        <fullName evidence="6">Dipeptidyl-peptidase</fullName>
        <ecNumber evidence="6">3.4.14.-</ecNumber>
    </recommendedName>
</protein>
<evidence type="ECO:0000256" key="3">
    <source>
        <dbReference type="ARBA" id="ARBA00022670"/>
    </source>
</evidence>
<dbReference type="GO" id="GO:0006508">
    <property type="term" value="P:proteolysis"/>
    <property type="evidence" value="ECO:0007669"/>
    <property type="project" value="UniProtKB-KW"/>
</dbReference>
<evidence type="ECO:0000256" key="6">
    <source>
        <dbReference type="RuleBase" id="RU366067"/>
    </source>
</evidence>
<dbReference type="EC" id="3.4.14.-" evidence="6"/>
<dbReference type="AlphaFoldDB" id="A0A344J3H9"/>
<evidence type="ECO:0000313" key="8">
    <source>
        <dbReference type="Proteomes" id="UP000251842"/>
    </source>
</evidence>
<dbReference type="InterPro" id="IPR009003">
    <property type="entry name" value="Peptidase_S1_PA"/>
</dbReference>
<dbReference type="Gene3D" id="2.40.10.10">
    <property type="entry name" value="Trypsin-like serine proteases"/>
    <property type="match status" value="1"/>
</dbReference>
<organism evidence="7 8">
    <name type="scientific">Solilutibacter oculi</name>
    <dbReference type="NCBI Taxonomy" id="2698682"/>
    <lineage>
        <taxon>Bacteria</taxon>
        <taxon>Pseudomonadati</taxon>
        <taxon>Pseudomonadota</taxon>
        <taxon>Gammaproteobacteria</taxon>
        <taxon>Lysobacterales</taxon>
        <taxon>Lysobacteraceae</taxon>
        <taxon>Solilutibacter</taxon>
    </lineage>
</organism>
<dbReference type="Pfam" id="PF10459">
    <property type="entry name" value="Peptidase_S46"/>
    <property type="match status" value="1"/>
</dbReference>
<dbReference type="InterPro" id="IPR043504">
    <property type="entry name" value="Peptidase_S1_PA_chymotrypsin"/>
</dbReference>
<dbReference type="PANTHER" id="PTHR38469">
    <property type="entry name" value="PERIPLASMIC PEPTIDASE SUBFAMILY S1B"/>
    <property type="match status" value="1"/>
</dbReference>
<dbReference type="PANTHER" id="PTHR38469:SF1">
    <property type="entry name" value="PERIPLASMIC PEPTIDASE SUBFAMILY S1B"/>
    <property type="match status" value="1"/>
</dbReference>
<proteinExistence type="inferred from homology"/>
<reference evidence="8" key="1">
    <citation type="submission" date="2018-05" db="EMBL/GenBank/DDBJ databases">
        <title>Luteimonas pekinense sp. nov., isolated from human Meibomian gland secretions, Beijing, China.</title>
        <authorList>
            <person name="Wen T."/>
            <person name="Bai H."/>
            <person name="Lv H."/>
        </authorList>
    </citation>
    <scope>NUCLEOTIDE SEQUENCE [LARGE SCALE GENOMIC DNA]</scope>
    <source>
        <strain evidence="8">83-4</strain>
    </source>
</reference>
<gene>
    <name evidence="7" type="ORF">DCD74_01790</name>
</gene>
<dbReference type="EMBL" id="CP029556">
    <property type="protein sequence ID" value="AXA83589.1"/>
    <property type="molecule type" value="Genomic_DNA"/>
</dbReference>
<sequence length="731" mass="79890">MRRTMWAMAAGAALVGGVGANGKARADEGMWLPMQLPDIAAKMKAAGYRGEVAKLADVTRPPLAAVVKVGGATGAFVSGQGLIVTNHHVAFGVIQYNSSKEHDLIGNGFVAPDMAGELPANPDFRVLVTTGFDRITDRILKDARGKTGRAYYDAVEAASKAEVKACEADAGYRCSVVNMYYGTDFYRVKQLELKDIRLVYAPPRDIGNYGDEIDNFMWPRHTGDFTFLRAYVGKDGKPAVYSPDNVPYAPPAHLQVSTAAVKDGDYAMLAGYPGTTYRHRSAAEFANQIDWQLPSRVALYDSLLKDIAASAPEGSDAAVKYASQVQSFKNTLKRAQGELEGLKRSDAVRVRNADEAAMLAWLGKQPDAKATRSDIDRMQQLLAQGQATRERDQLFSAMRSTTQLLNSAVTLQRLVIERGKPDAERESGYQQRDEALIEGRLKQVQRRYAPEVEKALLADLLKRYYALPKNQRIAEVDAVFGGDAAAATKALDAMYAGTKLGDEAERLALMRSSGDIAADAANLAQSADTDPLLKAAATLMPAILRIEDEGKARDGELLRLRPAYMRALIGYRESQGKAVYPDANSTLRVSFGRVQSLAPRDAVEYTPVTTVAGILQKHTGVDPFNAPKALRAAIAKGDFGNTADPVLKTQTVDFLTNLDTTGGNSGSPVMDAEGKLIGINFDSNWESVSASWMFDPRYKRAVHVDARYMRWLMDKVYPAHWLLDEMKLPRR</sequence>
<keyword evidence="2 6" id="KW-0031">Aminopeptidase</keyword>
<dbReference type="Proteomes" id="UP000251842">
    <property type="component" value="Chromosome"/>
</dbReference>
<comment type="similarity">
    <text evidence="1 6">Belongs to the peptidase S46 family.</text>
</comment>
<dbReference type="KEGG" id="lue:DCD74_01790"/>
<keyword evidence="5 6" id="KW-0378">Hydrolase</keyword>